<dbReference type="SUPFAM" id="SSF53850">
    <property type="entry name" value="Periplasmic binding protein-like II"/>
    <property type="match status" value="1"/>
</dbReference>
<evidence type="ECO:0000259" key="2">
    <source>
        <dbReference type="Pfam" id="PF09084"/>
    </source>
</evidence>
<dbReference type="AlphaFoldDB" id="A0A4Q7DJL1"/>
<protein>
    <recommendedName>
        <fullName evidence="2">SsuA/THI5-like domain-containing protein</fullName>
    </recommendedName>
</protein>
<accession>A0A4Q7DJL1</accession>
<dbReference type="EMBL" id="SCFB01000002">
    <property type="protein sequence ID" value="RZI46932.1"/>
    <property type="molecule type" value="Genomic_DNA"/>
</dbReference>
<feature type="signal peptide" evidence="1">
    <location>
        <begin position="1"/>
        <end position="20"/>
    </location>
</feature>
<dbReference type="Proteomes" id="UP000293550">
    <property type="component" value="Unassembled WGS sequence"/>
</dbReference>
<dbReference type="InterPro" id="IPR015168">
    <property type="entry name" value="SsuA/THI5"/>
</dbReference>
<sequence>MVAKSFHLLASLFLNGAACGAVCKFLNQFFSWSTGQSLDTMRLWGPSYDPSQSALPASTHNTTLPVPPYLSILKHVFSQASKPVRIRLKSQNRSQDSTPGNSLTFKKEEKDFIYPLAHPADPGVTNHHIQNTMGMVYKLLTRKNFQILLVSIFLSSCDQQPPLRLTLDWVLNPHHAPLVIALTQGFFKEEGLQVDLIPAQGSLEGCIQVAASAADLALTTESQWIIQKDKGLDLEPVLTLISQPLEVFVSRVPLHQLKGKRIGHASSGVGFSAAVLRKILKNQGLTENDIIDVHTKHGLVAALVNHQVDAIVNAYRTYIAVDLKGHNGKFHIYPYEDLGIPVFAAQVMVANPRISSKTKQALQRALKKACQFIHQNPDEAWMIFKTHRPELDTAANQALWPLIGKMFNVDPLPVSEERHQTLKVFLRENGLIKKGELVQFTT</sequence>
<gene>
    <name evidence="3" type="ORF">EQU50_01525</name>
</gene>
<dbReference type="GO" id="GO:0009228">
    <property type="term" value="P:thiamine biosynthetic process"/>
    <property type="evidence" value="ECO:0007669"/>
    <property type="project" value="InterPro"/>
</dbReference>
<reference evidence="3 4" key="1">
    <citation type="submission" date="2018-10" db="EMBL/GenBank/DDBJ databases">
        <title>An updated phylogeny of the Alphaproteobacteria reveals that the parasitic Rickettsiales and Holosporales have independent origins.</title>
        <authorList>
            <person name="Munoz-Gomez S.A."/>
            <person name="Hess S."/>
            <person name="Burger G."/>
            <person name="Lang B.F."/>
            <person name="Susko E."/>
            <person name="Slamovits C.H."/>
            <person name="Roger A.J."/>
        </authorList>
    </citation>
    <scope>NUCLEOTIDE SEQUENCE [LARGE SCALE GENOMIC DNA]</scope>
    <source>
        <strain evidence="3">HOLO01</strain>
    </source>
</reference>
<dbReference type="Pfam" id="PF09084">
    <property type="entry name" value="NMT1"/>
    <property type="match status" value="1"/>
</dbReference>
<keyword evidence="1" id="KW-0732">Signal</keyword>
<dbReference type="InterPro" id="IPR027939">
    <property type="entry name" value="NMT1/THI5"/>
</dbReference>
<comment type="caution">
    <text evidence="3">The sequence shown here is derived from an EMBL/GenBank/DDBJ whole genome shotgun (WGS) entry which is preliminary data.</text>
</comment>
<feature type="domain" description="SsuA/THI5-like" evidence="2">
    <location>
        <begin position="172"/>
        <end position="380"/>
    </location>
</feature>
<dbReference type="OrthoDB" id="5348911at2"/>
<dbReference type="PANTHER" id="PTHR31528:SF3">
    <property type="entry name" value="THIAMINE BIOSYNTHESIS PROTEIN HI_0357-RELATED"/>
    <property type="match status" value="1"/>
</dbReference>
<evidence type="ECO:0000313" key="4">
    <source>
        <dbReference type="Proteomes" id="UP000293550"/>
    </source>
</evidence>
<dbReference type="Gene3D" id="3.40.190.10">
    <property type="entry name" value="Periplasmic binding protein-like II"/>
    <property type="match status" value="2"/>
</dbReference>
<keyword evidence="4" id="KW-1185">Reference proteome</keyword>
<dbReference type="RefSeq" id="WP_130153402.1">
    <property type="nucleotide sequence ID" value="NZ_SCFB01000002.1"/>
</dbReference>
<dbReference type="PANTHER" id="PTHR31528">
    <property type="entry name" value="4-AMINO-5-HYDROXYMETHYL-2-METHYLPYRIMIDINE PHOSPHATE SYNTHASE THI11-RELATED"/>
    <property type="match status" value="1"/>
</dbReference>
<name>A0A4Q7DJL1_9PROT</name>
<evidence type="ECO:0000313" key="3">
    <source>
        <dbReference type="EMBL" id="RZI46932.1"/>
    </source>
</evidence>
<proteinExistence type="predicted"/>
<feature type="chain" id="PRO_5020282517" description="SsuA/THI5-like domain-containing protein" evidence="1">
    <location>
        <begin position="21"/>
        <end position="442"/>
    </location>
</feature>
<organism evidence="3 4">
    <name type="scientific">Candidatus Finniella inopinata</name>
    <dbReference type="NCBI Taxonomy" id="1696036"/>
    <lineage>
        <taxon>Bacteria</taxon>
        <taxon>Pseudomonadati</taxon>
        <taxon>Pseudomonadota</taxon>
        <taxon>Alphaproteobacteria</taxon>
        <taxon>Holosporales</taxon>
        <taxon>Candidatus Paracaedibacteraceae</taxon>
        <taxon>Candidatus Finniella</taxon>
    </lineage>
</organism>
<evidence type="ECO:0000256" key="1">
    <source>
        <dbReference type="SAM" id="SignalP"/>
    </source>
</evidence>